<reference evidence="3 4" key="1">
    <citation type="journal article" date="2021" name="Elife">
        <title>Chloroplast acquisition without the gene transfer in kleptoplastic sea slugs, Plakobranchus ocellatus.</title>
        <authorList>
            <person name="Maeda T."/>
            <person name="Takahashi S."/>
            <person name="Yoshida T."/>
            <person name="Shimamura S."/>
            <person name="Takaki Y."/>
            <person name="Nagai Y."/>
            <person name="Toyoda A."/>
            <person name="Suzuki Y."/>
            <person name="Arimoto A."/>
            <person name="Ishii H."/>
            <person name="Satoh N."/>
            <person name="Nishiyama T."/>
            <person name="Hasebe M."/>
            <person name="Maruyama T."/>
            <person name="Minagawa J."/>
            <person name="Obokata J."/>
            <person name="Shigenobu S."/>
        </authorList>
    </citation>
    <scope>NUCLEOTIDE SEQUENCE [LARGE SCALE GENOMIC DNA]</scope>
</reference>
<evidence type="ECO:0000313" key="4">
    <source>
        <dbReference type="Proteomes" id="UP000735302"/>
    </source>
</evidence>
<feature type="region of interest" description="Disordered" evidence="1">
    <location>
        <begin position="55"/>
        <end position="93"/>
    </location>
</feature>
<sequence>MTSTMIKTLPILDPVIIPSLEETKASEWETDDNVPLKKLKCLSVPKAPAEVENTLNIEDKVASEDSLSDPESYSSKGCDSESTSGDEGDDEDDIKTSVDGIINWFEPFKKIIKKPFCGEKPDPTVNLEQETSELNLLMSFLGEHFLDTTASVSNQYVQMYKMKTSHLTTKDITVYMGLRIVMGVDLKSSIDDYWSTDACLVNKFVSTTMSKNLFKGIHRAFHVDDPQNVAQTSALDRVNSLLSNMKTKSKEFFNLHENISIDEAMIKFHGKHSSVVGAPNKPAKSGYKIYTLADGHTGYIWDFEVYLQTAKREEGLTKRVVETLCKDVTGKHHVIYVDKFYTSIPLDLSLLKKKRYISVDRLTHLKNSGLLN</sequence>
<comment type="caution">
    <text evidence="3">The sequence shown here is derived from an EMBL/GenBank/DDBJ whole genome shotgun (WGS) entry which is preliminary data.</text>
</comment>
<dbReference type="InterPro" id="IPR029526">
    <property type="entry name" value="PGBD"/>
</dbReference>
<name>A0AAV4BX32_9GAST</name>
<dbReference type="PANTHER" id="PTHR46599:SF3">
    <property type="entry name" value="PIGGYBAC TRANSPOSABLE ELEMENT-DERIVED PROTEIN 4"/>
    <property type="match status" value="1"/>
</dbReference>
<dbReference type="Proteomes" id="UP000735302">
    <property type="component" value="Unassembled WGS sequence"/>
</dbReference>
<keyword evidence="4" id="KW-1185">Reference proteome</keyword>
<protein>
    <submittedName>
        <fullName evidence="3">PiggyBac transposable element-derived protein 4-like</fullName>
    </submittedName>
</protein>
<feature type="compositionally biased region" description="Acidic residues" evidence="1">
    <location>
        <begin position="84"/>
        <end position="93"/>
    </location>
</feature>
<dbReference type="AlphaFoldDB" id="A0AAV4BX32"/>
<dbReference type="PANTHER" id="PTHR46599">
    <property type="entry name" value="PIGGYBAC TRANSPOSABLE ELEMENT-DERIVED PROTEIN 4"/>
    <property type="match status" value="1"/>
</dbReference>
<accession>A0AAV4BX32</accession>
<evidence type="ECO:0000256" key="1">
    <source>
        <dbReference type="SAM" id="MobiDB-lite"/>
    </source>
</evidence>
<evidence type="ECO:0000313" key="3">
    <source>
        <dbReference type="EMBL" id="GFO24769.1"/>
    </source>
</evidence>
<proteinExistence type="predicted"/>
<evidence type="ECO:0000259" key="2">
    <source>
        <dbReference type="Pfam" id="PF13843"/>
    </source>
</evidence>
<organism evidence="3 4">
    <name type="scientific">Plakobranchus ocellatus</name>
    <dbReference type="NCBI Taxonomy" id="259542"/>
    <lineage>
        <taxon>Eukaryota</taxon>
        <taxon>Metazoa</taxon>
        <taxon>Spiralia</taxon>
        <taxon>Lophotrochozoa</taxon>
        <taxon>Mollusca</taxon>
        <taxon>Gastropoda</taxon>
        <taxon>Heterobranchia</taxon>
        <taxon>Euthyneura</taxon>
        <taxon>Panpulmonata</taxon>
        <taxon>Sacoglossa</taxon>
        <taxon>Placobranchoidea</taxon>
        <taxon>Plakobranchidae</taxon>
        <taxon>Plakobranchus</taxon>
    </lineage>
</organism>
<dbReference type="Pfam" id="PF13843">
    <property type="entry name" value="DDE_Tnp_1_7"/>
    <property type="match status" value="1"/>
</dbReference>
<dbReference type="EMBL" id="BLXT01005626">
    <property type="protein sequence ID" value="GFO24769.1"/>
    <property type="molecule type" value="Genomic_DNA"/>
</dbReference>
<feature type="domain" description="PiggyBac transposable element-derived protein" evidence="2">
    <location>
        <begin position="134"/>
        <end position="356"/>
    </location>
</feature>
<gene>
    <name evidence="3" type="ORF">PoB_005127400</name>
</gene>